<dbReference type="GO" id="GO:0005886">
    <property type="term" value="C:plasma membrane"/>
    <property type="evidence" value="ECO:0007669"/>
    <property type="project" value="UniProtKB-SubCell"/>
</dbReference>
<feature type="domain" description="MacB-like periplasmic core" evidence="10">
    <location>
        <begin position="21"/>
        <end position="248"/>
    </location>
</feature>
<dbReference type="GO" id="GO:0022857">
    <property type="term" value="F:transmembrane transporter activity"/>
    <property type="evidence" value="ECO:0007669"/>
    <property type="project" value="TreeGrafter"/>
</dbReference>
<dbReference type="Pfam" id="PF02687">
    <property type="entry name" value="FtsX"/>
    <property type="match status" value="1"/>
</dbReference>
<evidence type="ECO:0000259" key="9">
    <source>
        <dbReference type="Pfam" id="PF02687"/>
    </source>
</evidence>
<keyword evidence="5 8" id="KW-0472">Membrane</keyword>
<dbReference type="InterPro" id="IPR003838">
    <property type="entry name" value="ABC3_permease_C"/>
</dbReference>
<feature type="transmembrane region" description="Helical" evidence="8">
    <location>
        <begin position="21"/>
        <end position="41"/>
    </location>
</feature>
<feature type="domain" description="ABC3 transporter permease C-terminal" evidence="9">
    <location>
        <begin position="289"/>
        <end position="402"/>
    </location>
</feature>
<keyword evidence="12" id="KW-1185">Reference proteome</keyword>
<comment type="similarity">
    <text evidence="6">Belongs to the ABC-4 integral membrane protein family.</text>
</comment>
<comment type="caution">
    <text evidence="11">The sequence shown here is derived from an EMBL/GenBank/DDBJ whole genome shotgun (WGS) entry which is preliminary data.</text>
</comment>
<comment type="subcellular location">
    <subcellularLocation>
        <location evidence="1">Cell membrane</location>
        <topology evidence="1">Multi-pass membrane protein</topology>
    </subcellularLocation>
</comment>
<evidence type="ECO:0000256" key="5">
    <source>
        <dbReference type="ARBA" id="ARBA00023136"/>
    </source>
</evidence>
<evidence type="ECO:0000313" key="12">
    <source>
        <dbReference type="Proteomes" id="UP000634004"/>
    </source>
</evidence>
<proteinExistence type="inferred from homology"/>
<evidence type="ECO:0000256" key="4">
    <source>
        <dbReference type="ARBA" id="ARBA00022989"/>
    </source>
</evidence>
<evidence type="ECO:0000256" key="6">
    <source>
        <dbReference type="ARBA" id="ARBA00038076"/>
    </source>
</evidence>
<feature type="transmembrane region" description="Helical" evidence="8">
    <location>
        <begin position="283"/>
        <end position="310"/>
    </location>
</feature>
<reference evidence="11" key="2">
    <citation type="submission" date="2020-09" db="EMBL/GenBank/DDBJ databases">
        <authorList>
            <person name="Sun Q."/>
            <person name="Kim S."/>
        </authorList>
    </citation>
    <scope>NUCLEOTIDE SEQUENCE</scope>
    <source>
        <strain evidence="11">KCTC 32513</strain>
    </source>
</reference>
<evidence type="ECO:0000256" key="8">
    <source>
        <dbReference type="SAM" id="Phobius"/>
    </source>
</evidence>
<evidence type="ECO:0000256" key="3">
    <source>
        <dbReference type="ARBA" id="ARBA00022692"/>
    </source>
</evidence>
<dbReference type="InterPro" id="IPR025857">
    <property type="entry name" value="MacB_PCD"/>
</dbReference>
<feature type="transmembrane region" description="Helical" evidence="8">
    <location>
        <begin position="373"/>
        <end position="392"/>
    </location>
</feature>
<protein>
    <submittedName>
        <fullName evidence="11">Multidrug ABC transporter substrate-binding protein</fullName>
    </submittedName>
</protein>
<gene>
    <name evidence="11" type="ORF">GCM10009069_26210</name>
</gene>
<feature type="region of interest" description="Disordered" evidence="7">
    <location>
        <begin position="64"/>
        <end position="85"/>
    </location>
</feature>
<dbReference type="EMBL" id="BMZH01000013">
    <property type="protein sequence ID" value="GHB02181.1"/>
    <property type="molecule type" value="Genomic_DNA"/>
</dbReference>
<dbReference type="AlphaFoldDB" id="A0A8J3G3B5"/>
<dbReference type="RefSeq" id="WP_189499181.1">
    <property type="nucleotide sequence ID" value="NZ_BMZH01000013.1"/>
</dbReference>
<name>A0A8J3G3B5_9PROT</name>
<dbReference type="PANTHER" id="PTHR30572">
    <property type="entry name" value="MEMBRANE COMPONENT OF TRANSPORTER-RELATED"/>
    <property type="match status" value="1"/>
</dbReference>
<dbReference type="Pfam" id="PF12704">
    <property type="entry name" value="MacB_PCD"/>
    <property type="match status" value="1"/>
</dbReference>
<evidence type="ECO:0000259" key="10">
    <source>
        <dbReference type="Pfam" id="PF12704"/>
    </source>
</evidence>
<accession>A0A8J3G3B5</accession>
<feature type="transmembrane region" description="Helical" evidence="8">
    <location>
        <begin position="330"/>
        <end position="353"/>
    </location>
</feature>
<keyword evidence="3 8" id="KW-0812">Transmembrane</keyword>
<sequence length="409" mass="43339">MKYGVALLSALEALRGNPMRSFLTMLGIMIGVASVMAMMAISEGAARQVDAQISALGANNLTVRPGSSQRGGRSGGAGGATPFTDDTITDLRNEPYALAVTARINGAGTVVAGETNWSTNIYGVNADYFISQDWDAKEGRILDVTEIASGDTVAVIGNTIAETLFDGSSALGQRIRVNNVPLTVVGVLETKGQSNFGSDRDDVIVIPIVTARNRVLGGHPTTPDYVSNIEVSVTPGYDMTRAQDELEERLRIIRRIRPGKEDDFRVFNIADFIRARSSTQATFGILLAFTAAVSLIVGGVGVMNIMLVSVTERTREIGLRMAIGARSQDILGQFLFEALGLCLIGGIIGSMLGVGAAELASKLGDFPVNISPFIALVSIGASVLVGLFFGFFPARRAARLNPIEALRHD</sequence>
<organism evidence="11 12">
    <name type="scientific">Algimonas arctica</name>
    <dbReference type="NCBI Taxonomy" id="1479486"/>
    <lineage>
        <taxon>Bacteria</taxon>
        <taxon>Pseudomonadati</taxon>
        <taxon>Pseudomonadota</taxon>
        <taxon>Alphaproteobacteria</taxon>
        <taxon>Maricaulales</taxon>
        <taxon>Robiginitomaculaceae</taxon>
        <taxon>Algimonas</taxon>
    </lineage>
</organism>
<keyword evidence="2" id="KW-1003">Cell membrane</keyword>
<evidence type="ECO:0000256" key="2">
    <source>
        <dbReference type="ARBA" id="ARBA00022475"/>
    </source>
</evidence>
<dbReference type="PANTHER" id="PTHR30572:SF4">
    <property type="entry name" value="ABC TRANSPORTER PERMEASE YTRF"/>
    <property type="match status" value="1"/>
</dbReference>
<evidence type="ECO:0000313" key="11">
    <source>
        <dbReference type="EMBL" id="GHB02181.1"/>
    </source>
</evidence>
<dbReference type="InterPro" id="IPR050250">
    <property type="entry name" value="Macrolide_Exporter_MacB"/>
</dbReference>
<evidence type="ECO:0000256" key="7">
    <source>
        <dbReference type="SAM" id="MobiDB-lite"/>
    </source>
</evidence>
<evidence type="ECO:0000256" key="1">
    <source>
        <dbReference type="ARBA" id="ARBA00004651"/>
    </source>
</evidence>
<keyword evidence="4 8" id="KW-1133">Transmembrane helix</keyword>
<reference evidence="11" key="1">
    <citation type="journal article" date="2014" name="Int. J. Syst. Evol. Microbiol.">
        <title>Complete genome sequence of Corynebacterium casei LMG S-19264T (=DSM 44701T), isolated from a smear-ripened cheese.</title>
        <authorList>
            <consortium name="US DOE Joint Genome Institute (JGI-PGF)"/>
            <person name="Walter F."/>
            <person name="Albersmeier A."/>
            <person name="Kalinowski J."/>
            <person name="Ruckert C."/>
        </authorList>
    </citation>
    <scope>NUCLEOTIDE SEQUENCE</scope>
    <source>
        <strain evidence="11">KCTC 32513</strain>
    </source>
</reference>
<dbReference type="Proteomes" id="UP000634004">
    <property type="component" value="Unassembled WGS sequence"/>
</dbReference>